<keyword evidence="2 4" id="KW-0819">tRNA processing</keyword>
<feature type="domain" description="Pseudouridine synthase I TruA alpha/beta" evidence="8">
    <location>
        <begin position="8"/>
        <end position="113"/>
    </location>
</feature>
<dbReference type="CDD" id="cd02570">
    <property type="entry name" value="PseudoU_synth_EcTruA"/>
    <property type="match status" value="1"/>
</dbReference>
<evidence type="ECO:0000256" key="6">
    <source>
        <dbReference type="PIRSR" id="PIRSR001430-2"/>
    </source>
</evidence>
<comment type="caution">
    <text evidence="4">Lacks conserved residue(s) required for the propagation of feature annotation.</text>
</comment>
<organism evidence="9 10">
    <name type="scientific">Nocardioides baekrokdamisoli</name>
    <dbReference type="NCBI Taxonomy" id="1804624"/>
    <lineage>
        <taxon>Bacteria</taxon>
        <taxon>Bacillati</taxon>
        <taxon>Actinomycetota</taxon>
        <taxon>Actinomycetes</taxon>
        <taxon>Propionibacteriales</taxon>
        <taxon>Nocardioidaceae</taxon>
        <taxon>Nocardioides</taxon>
    </lineage>
</organism>
<dbReference type="RefSeq" id="WP_125569312.1">
    <property type="nucleotide sequence ID" value="NZ_AP019307.1"/>
</dbReference>
<dbReference type="SUPFAM" id="SSF55120">
    <property type="entry name" value="Pseudouridine synthase"/>
    <property type="match status" value="1"/>
</dbReference>
<accession>A0A3G9IG16</accession>
<dbReference type="KEGG" id="nbe:Back2_22140"/>
<dbReference type="Gene3D" id="3.30.70.660">
    <property type="entry name" value="Pseudouridine synthase I, catalytic domain, C-terminal subdomain"/>
    <property type="match status" value="1"/>
</dbReference>
<dbReference type="InterPro" id="IPR001406">
    <property type="entry name" value="PsdUridine_synth_TruA"/>
</dbReference>
<feature type="domain" description="Pseudouridine synthase I TruA alpha/beta" evidence="8">
    <location>
        <begin position="155"/>
        <end position="254"/>
    </location>
</feature>
<reference evidence="9 10" key="1">
    <citation type="submission" date="2018-11" db="EMBL/GenBank/DDBJ databases">
        <title>Complete genome sequence of Nocardioides baekrokdamisoli strain KCTC 39748.</title>
        <authorList>
            <person name="Kang S.W."/>
            <person name="Lee K.C."/>
            <person name="Kim K.K."/>
            <person name="Kim J.S."/>
            <person name="Kim D.S."/>
            <person name="Ko S.H."/>
            <person name="Yang S.H."/>
            <person name="Shin Y.K."/>
            <person name="Lee J.S."/>
        </authorList>
    </citation>
    <scope>NUCLEOTIDE SEQUENCE [LARGE SCALE GENOMIC DNA]</scope>
    <source>
        <strain evidence="9 10">KCTC 39748</strain>
    </source>
</reference>
<dbReference type="Gene3D" id="3.30.70.580">
    <property type="entry name" value="Pseudouridine synthase I, catalytic domain, N-terminal subdomain"/>
    <property type="match status" value="1"/>
</dbReference>
<dbReference type="InterPro" id="IPR020097">
    <property type="entry name" value="PsdUridine_synth_TruA_a/b_dom"/>
</dbReference>
<feature type="binding site" evidence="4 6">
    <location>
        <position position="120"/>
    </location>
    <ligand>
        <name>substrate</name>
    </ligand>
</feature>
<proteinExistence type="inferred from homology"/>
<dbReference type="NCBIfam" id="TIGR00071">
    <property type="entry name" value="hisT_truA"/>
    <property type="match status" value="1"/>
</dbReference>
<evidence type="ECO:0000256" key="4">
    <source>
        <dbReference type="HAMAP-Rule" id="MF_00171"/>
    </source>
</evidence>
<evidence type="ECO:0000256" key="3">
    <source>
        <dbReference type="ARBA" id="ARBA00023235"/>
    </source>
</evidence>
<gene>
    <name evidence="4 9" type="primary">truA</name>
    <name evidence="9" type="ORF">Back2_22140</name>
</gene>
<dbReference type="InterPro" id="IPR020095">
    <property type="entry name" value="PsdUridine_synth_TruA_C"/>
</dbReference>
<comment type="subunit">
    <text evidence="4">Homodimer.</text>
</comment>
<protein>
    <recommendedName>
        <fullName evidence="4">tRNA pseudouridine synthase A</fullName>
        <ecNumber evidence="4">5.4.99.12</ecNumber>
    </recommendedName>
    <alternativeName>
        <fullName evidence="4">tRNA pseudouridine(38-40) synthase</fullName>
    </alternativeName>
    <alternativeName>
        <fullName evidence="4">tRNA pseudouridylate synthase I</fullName>
    </alternativeName>
    <alternativeName>
        <fullName evidence="4">tRNA-uridine isomerase I</fullName>
    </alternativeName>
</protein>
<dbReference type="GO" id="GO:0031119">
    <property type="term" value="P:tRNA pseudouridine synthesis"/>
    <property type="evidence" value="ECO:0007669"/>
    <property type="project" value="UniProtKB-UniRule"/>
</dbReference>
<comment type="catalytic activity">
    <reaction evidence="4 7">
        <text>uridine(38/39/40) in tRNA = pseudouridine(38/39/40) in tRNA</text>
        <dbReference type="Rhea" id="RHEA:22376"/>
        <dbReference type="Rhea" id="RHEA-COMP:10085"/>
        <dbReference type="Rhea" id="RHEA-COMP:10087"/>
        <dbReference type="ChEBI" id="CHEBI:65314"/>
        <dbReference type="ChEBI" id="CHEBI:65315"/>
        <dbReference type="EC" id="5.4.99.12"/>
    </reaction>
</comment>
<dbReference type="GO" id="GO:0160147">
    <property type="term" value="F:tRNA pseudouridine(38-40) synthase activity"/>
    <property type="evidence" value="ECO:0007669"/>
    <property type="project" value="UniProtKB-EC"/>
</dbReference>
<dbReference type="Pfam" id="PF01416">
    <property type="entry name" value="PseudoU_synth_1"/>
    <property type="match status" value="2"/>
</dbReference>
<evidence type="ECO:0000313" key="9">
    <source>
        <dbReference type="EMBL" id="BBH17927.1"/>
    </source>
</evidence>
<evidence type="ECO:0000256" key="1">
    <source>
        <dbReference type="ARBA" id="ARBA00009375"/>
    </source>
</evidence>
<dbReference type="PIRSF" id="PIRSF001430">
    <property type="entry name" value="tRNA_psdUrid_synth"/>
    <property type="match status" value="1"/>
</dbReference>
<feature type="active site" description="Nucleophile" evidence="4 5">
    <location>
        <position position="51"/>
    </location>
</feature>
<dbReference type="InterPro" id="IPR020103">
    <property type="entry name" value="PsdUridine_synth_cat_dom_sf"/>
</dbReference>
<dbReference type="GO" id="GO:0003723">
    <property type="term" value="F:RNA binding"/>
    <property type="evidence" value="ECO:0007669"/>
    <property type="project" value="InterPro"/>
</dbReference>
<dbReference type="PANTHER" id="PTHR11142:SF0">
    <property type="entry name" value="TRNA PSEUDOURIDINE SYNTHASE-LIKE 1"/>
    <property type="match status" value="1"/>
</dbReference>
<keyword evidence="3 4" id="KW-0413">Isomerase</keyword>
<sequence length="277" mass="30374">MRIRIDLAYDGTDFKGWARQPDLRTVQGELEAALGSVVREPVAVTCAGRTDTGVHARGQVVHIDLTPELLTAVAGRYEGLPTDALVRRLNGLLPGDIRVARAYVVPDEFDARFSALWRRYAYRIVDSVELVDPLTRNHVLAWPRALDIEAMNAASAPLVGLNDYASFCKKREGATTIRQVTELSWRRQSDGIIVGTVVADAFCHSMVRSLVGCLIAVGEGRKPVEWAEEVLAGRVRESAVIAAHGLTLEEVGYPADEDLGARLAITMNRRTEDELDG</sequence>
<dbReference type="FunFam" id="3.30.70.580:FF:000001">
    <property type="entry name" value="tRNA pseudouridine synthase A"/>
    <property type="match status" value="1"/>
</dbReference>
<dbReference type="Proteomes" id="UP000271573">
    <property type="component" value="Chromosome"/>
</dbReference>
<dbReference type="FunFam" id="3.30.70.660:FF:000003">
    <property type="entry name" value="tRNA pseudouridine synthase A"/>
    <property type="match status" value="1"/>
</dbReference>
<evidence type="ECO:0000256" key="7">
    <source>
        <dbReference type="RuleBase" id="RU003792"/>
    </source>
</evidence>
<dbReference type="HAMAP" id="MF_00171">
    <property type="entry name" value="TruA"/>
    <property type="match status" value="1"/>
</dbReference>
<evidence type="ECO:0000313" key="10">
    <source>
        <dbReference type="Proteomes" id="UP000271573"/>
    </source>
</evidence>
<dbReference type="AlphaFoldDB" id="A0A3G9IG16"/>
<name>A0A3G9IG16_9ACTN</name>
<evidence type="ECO:0000256" key="2">
    <source>
        <dbReference type="ARBA" id="ARBA00022694"/>
    </source>
</evidence>
<comment type="similarity">
    <text evidence="1 4 7">Belongs to the tRNA pseudouridine synthase TruA family.</text>
</comment>
<comment type="function">
    <text evidence="4">Formation of pseudouridine at positions 38, 39 and 40 in the anticodon stem and loop of transfer RNAs.</text>
</comment>
<dbReference type="EMBL" id="AP019307">
    <property type="protein sequence ID" value="BBH17927.1"/>
    <property type="molecule type" value="Genomic_DNA"/>
</dbReference>
<evidence type="ECO:0000256" key="5">
    <source>
        <dbReference type="PIRSR" id="PIRSR001430-1"/>
    </source>
</evidence>
<dbReference type="InterPro" id="IPR020094">
    <property type="entry name" value="TruA/RsuA/RluB/E/F_N"/>
</dbReference>
<dbReference type="EC" id="5.4.99.12" evidence="4"/>
<dbReference type="PANTHER" id="PTHR11142">
    <property type="entry name" value="PSEUDOURIDYLATE SYNTHASE"/>
    <property type="match status" value="1"/>
</dbReference>
<evidence type="ECO:0000259" key="8">
    <source>
        <dbReference type="Pfam" id="PF01416"/>
    </source>
</evidence>
<keyword evidence="10" id="KW-1185">Reference proteome</keyword>
<dbReference type="OrthoDB" id="9811823at2"/>